<comment type="similarity">
    <text evidence="1">Belongs to the AHA1 family.</text>
</comment>
<comment type="caution">
    <text evidence="3">The sequence shown here is derived from an EMBL/GenBank/DDBJ whole genome shotgun (WGS) entry which is preliminary data.</text>
</comment>
<evidence type="ECO:0000313" key="3">
    <source>
        <dbReference type="EMBL" id="ERG63602.1"/>
    </source>
</evidence>
<evidence type="ECO:0000259" key="2">
    <source>
        <dbReference type="Pfam" id="PF08327"/>
    </source>
</evidence>
<dbReference type="EMBL" id="ASHR01000030">
    <property type="protein sequence ID" value="ERG63602.1"/>
    <property type="molecule type" value="Genomic_DNA"/>
</dbReference>
<evidence type="ECO:0000313" key="4">
    <source>
        <dbReference type="Proteomes" id="UP000016462"/>
    </source>
</evidence>
<dbReference type="Proteomes" id="UP000016462">
    <property type="component" value="Unassembled WGS sequence"/>
</dbReference>
<gene>
    <name evidence="3" type="ORF">L332_03930</name>
</gene>
<dbReference type="InterPro" id="IPR023393">
    <property type="entry name" value="START-like_dom_sf"/>
</dbReference>
<dbReference type="Pfam" id="PF08327">
    <property type="entry name" value="AHSA1"/>
    <property type="match status" value="1"/>
</dbReference>
<dbReference type="OrthoDB" id="3365660at2"/>
<dbReference type="SUPFAM" id="SSF55961">
    <property type="entry name" value="Bet v1-like"/>
    <property type="match status" value="1"/>
</dbReference>
<evidence type="ECO:0000256" key="1">
    <source>
        <dbReference type="ARBA" id="ARBA00006817"/>
    </source>
</evidence>
<sequence>MKTRFTMPDDTSIAYERDFRAPAAEVWRAYTDPEVVRTWLLGPDPETEFPVCEMDMRTGGSFRWVWVDAEGELEIAGEVLEADEPRRLVSTERMGGSAMGGMDLPPTHNVVTFAESDGVTTMRTVITYASKEHRDGAYASGMADGIEAGFDRLDPYFASLTAR</sequence>
<dbReference type="InterPro" id="IPR013538">
    <property type="entry name" value="ASHA1/2-like_C"/>
</dbReference>
<dbReference type="AlphaFoldDB" id="U1LNP9"/>
<feature type="domain" description="Activator of Hsp90 ATPase homologue 1/2-like C-terminal" evidence="2">
    <location>
        <begin position="20"/>
        <end position="157"/>
    </location>
</feature>
<proteinExistence type="inferred from homology"/>
<reference evidence="3 4" key="1">
    <citation type="journal article" date="2013" name="Genome Announc.">
        <title>First draft genome sequence from a member of the genus agrococcus, isolated from modern microbialites.</title>
        <authorList>
            <person name="White R.A.III."/>
            <person name="Grassa C.J."/>
            <person name="Suttle C.A."/>
        </authorList>
    </citation>
    <scope>NUCLEOTIDE SEQUENCE [LARGE SCALE GENOMIC DNA]</scope>
    <source>
        <strain evidence="3 4">RW1</strain>
    </source>
</reference>
<organism evidence="3 4">
    <name type="scientific">Agrococcus pavilionensis RW1</name>
    <dbReference type="NCBI Taxonomy" id="1330458"/>
    <lineage>
        <taxon>Bacteria</taxon>
        <taxon>Bacillati</taxon>
        <taxon>Actinomycetota</taxon>
        <taxon>Actinomycetes</taxon>
        <taxon>Micrococcales</taxon>
        <taxon>Microbacteriaceae</taxon>
        <taxon>Agrococcus</taxon>
    </lineage>
</organism>
<name>U1LNP9_9MICO</name>
<dbReference type="RefSeq" id="WP_021011058.1">
    <property type="nucleotide sequence ID" value="NZ_ASHR01000030.1"/>
</dbReference>
<protein>
    <recommendedName>
        <fullName evidence="2">Activator of Hsp90 ATPase homologue 1/2-like C-terminal domain-containing protein</fullName>
    </recommendedName>
</protein>
<accession>U1LNP9</accession>
<keyword evidence="4" id="KW-1185">Reference proteome</keyword>
<dbReference type="Gene3D" id="3.30.530.20">
    <property type="match status" value="1"/>
</dbReference>